<name>A0AAC8VHF0_PISSA</name>
<gene>
    <name evidence="1" type="ORF">KU39_1237</name>
</gene>
<organism evidence="1 2">
    <name type="scientific">Piscirickettsia salmonis</name>
    <dbReference type="NCBI Taxonomy" id="1238"/>
    <lineage>
        <taxon>Bacteria</taxon>
        <taxon>Pseudomonadati</taxon>
        <taxon>Pseudomonadota</taxon>
        <taxon>Gammaproteobacteria</taxon>
        <taxon>Thiotrichales</taxon>
        <taxon>Piscirickettsiaceae</taxon>
        <taxon>Piscirickettsia</taxon>
    </lineage>
</organism>
<accession>A0AAC8VHF0</accession>
<evidence type="ECO:0000313" key="1">
    <source>
        <dbReference type="EMBL" id="ALB22419.1"/>
    </source>
</evidence>
<reference evidence="1 2" key="1">
    <citation type="journal article" date="2014" name="Genome Announc.">
        <title>Comparative Genome Analysis of Two Isolates of the Fish Pathogen Piscirickettsia salmonis from Different Hosts Reveals Major Differences in Virulence-Associated Secretion Systems.</title>
        <authorList>
            <person name="Bohle H."/>
            <person name="Henriquez P."/>
            <person name="Grothusen H."/>
            <person name="Navas E."/>
            <person name="Sandoval A."/>
            <person name="Bustamante F."/>
            <person name="Bustos P."/>
            <person name="Mancilla M."/>
        </authorList>
    </citation>
    <scope>NUCLEOTIDE SEQUENCE [LARGE SCALE GENOMIC DNA]</scope>
    <source>
        <strain evidence="2">B1-32597</strain>
    </source>
</reference>
<dbReference type="AlphaFoldDB" id="A0AAC8VHF0"/>
<evidence type="ECO:0000313" key="2">
    <source>
        <dbReference type="Proteomes" id="UP000029558"/>
    </source>
</evidence>
<sequence>MPLTSLRFFSWDRKRRYLGRYFAHPMMQNRRAKRDDYKPSAVRVTQRYVP</sequence>
<dbReference type="RefSeq" id="WP_169834767.1">
    <property type="nucleotide sequence ID" value="NZ_CP012508.1"/>
</dbReference>
<dbReference type="EMBL" id="CP012508">
    <property type="protein sequence ID" value="ALB22419.1"/>
    <property type="molecule type" value="Genomic_DNA"/>
</dbReference>
<proteinExistence type="predicted"/>
<protein>
    <submittedName>
        <fullName evidence="1">Type I restriction modification DNA specificity domain protein</fullName>
    </submittedName>
</protein>
<dbReference type="Proteomes" id="UP000029558">
    <property type="component" value="Chromosome"/>
</dbReference>